<organism evidence="3 4">
    <name type="scientific">Candidatus Woesebacteria bacterium RIFOXYB1_FULL_38_16</name>
    <dbReference type="NCBI Taxonomy" id="1802538"/>
    <lineage>
        <taxon>Bacteria</taxon>
        <taxon>Candidatus Woeseibacteriota</taxon>
    </lineage>
</organism>
<evidence type="ECO:0000313" key="4">
    <source>
        <dbReference type="Proteomes" id="UP000178999"/>
    </source>
</evidence>
<protein>
    <submittedName>
        <fullName evidence="3">Uncharacterized protein</fullName>
    </submittedName>
</protein>
<keyword evidence="2" id="KW-0472">Membrane</keyword>
<keyword evidence="2" id="KW-0812">Transmembrane</keyword>
<comment type="caution">
    <text evidence="3">The sequence shown here is derived from an EMBL/GenBank/DDBJ whole genome shotgun (WGS) entry which is preliminary data.</text>
</comment>
<dbReference type="AlphaFoldDB" id="A0A1F8CUX9"/>
<proteinExistence type="predicted"/>
<accession>A0A1F8CUX9</accession>
<sequence>MNNLLPKINLILTLVLTLGVSLLGYFFYQLRGQVTLLNNNTPAISKTSVPNTTTTTPPSGEDNNLSLSETNTFASKESLAVLKDYLDQSLATFSASLSKKTTTTTQTSTPSTQTSYISLGDTYTTTSTSWVDVPGSEVYIDLVNDYSQKATVTWSASLKVAHSNGQAFARLYDATNKIALINSELTTINNAAYSQVTSGNLALWRGKNLYKIQVKSLNSFETTVTGGRIKITY</sequence>
<evidence type="ECO:0000256" key="1">
    <source>
        <dbReference type="SAM" id="MobiDB-lite"/>
    </source>
</evidence>
<feature type="transmembrane region" description="Helical" evidence="2">
    <location>
        <begin position="6"/>
        <end position="28"/>
    </location>
</feature>
<feature type="region of interest" description="Disordered" evidence="1">
    <location>
        <begin position="42"/>
        <end position="66"/>
    </location>
</feature>
<dbReference type="STRING" id="1802538.A2382_01660"/>
<evidence type="ECO:0000313" key="3">
    <source>
        <dbReference type="EMBL" id="OGM80130.1"/>
    </source>
</evidence>
<reference evidence="3 4" key="1">
    <citation type="journal article" date="2016" name="Nat. Commun.">
        <title>Thousands of microbial genomes shed light on interconnected biogeochemical processes in an aquifer system.</title>
        <authorList>
            <person name="Anantharaman K."/>
            <person name="Brown C.T."/>
            <person name="Hug L.A."/>
            <person name="Sharon I."/>
            <person name="Castelle C.J."/>
            <person name="Probst A.J."/>
            <person name="Thomas B.C."/>
            <person name="Singh A."/>
            <person name="Wilkins M.J."/>
            <person name="Karaoz U."/>
            <person name="Brodie E.L."/>
            <person name="Williams K.H."/>
            <person name="Hubbard S.S."/>
            <person name="Banfield J.F."/>
        </authorList>
    </citation>
    <scope>NUCLEOTIDE SEQUENCE [LARGE SCALE GENOMIC DNA]</scope>
</reference>
<gene>
    <name evidence="3" type="ORF">A2382_01660</name>
</gene>
<dbReference type="Proteomes" id="UP000178999">
    <property type="component" value="Unassembled WGS sequence"/>
</dbReference>
<keyword evidence="2" id="KW-1133">Transmembrane helix</keyword>
<name>A0A1F8CUX9_9BACT</name>
<feature type="compositionally biased region" description="Low complexity" evidence="1">
    <location>
        <begin position="45"/>
        <end position="59"/>
    </location>
</feature>
<evidence type="ECO:0000256" key="2">
    <source>
        <dbReference type="SAM" id="Phobius"/>
    </source>
</evidence>
<dbReference type="EMBL" id="MGHY01000004">
    <property type="protein sequence ID" value="OGM80130.1"/>
    <property type="molecule type" value="Genomic_DNA"/>
</dbReference>